<dbReference type="PANTHER" id="PTHR34415">
    <property type="entry name" value="INTEGRASE CATALYTIC DOMAIN-CONTAINING PROTEIN"/>
    <property type="match status" value="1"/>
</dbReference>
<name>A0ABY7EF03_MYAAR</name>
<organism evidence="2 3">
    <name type="scientific">Mya arenaria</name>
    <name type="common">Soft-shell clam</name>
    <dbReference type="NCBI Taxonomy" id="6604"/>
    <lineage>
        <taxon>Eukaryota</taxon>
        <taxon>Metazoa</taxon>
        <taxon>Spiralia</taxon>
        <taxon>Lophotrochozoa</taxon>
        <taxon>Mollusca</taxon>
        <taxon>Bivalvia</taxon>
        <taxon>Autobranchia</taxon>
        <taxon>Heteroconchia</taxon>
        <taxon>Euheterodonta</taxon>
        <taxon>Imparidentia</taxon>
        <taxon>Neoheterodontei</taxon>
        <taxon>Myida</taxon>
        <taxon>Myoidea</taxon>
        <taxon>Myidae</taxon>
        <taxon>Mya</taxon>
    </lineage>
</organism>
<accession>A0ABY7EF03</accession>
<dbReference type="SUPFAM" id="SSF48726">
    <property type="entry name" value="Immunoglobulin"/>
    <property type="match status" value="1"/>
</dbReference>
<keyword evidence="3" id="KW-1185">Reference proteome</keyword>
<reference evidence="2" key="1">
    <citation type="submission" date="2022-11" db="EMBL/GenBank/DDBJ databases">
        <title>Centuries of genome instability and evolution in soft-shell clam transmissible cancer (bioRxiv).</title>
        <authorList>
            <person name="Hart S.F.M."/>
            <person name="Yonemitsu M.A."/>
            <person name="Giersch R.M."/>
            <person name="Beal B.F."/>
            <person name="Arriagada G."/>
            <person name="Davis B.W."/>
            <person name="Ostrander E.A."/>
            <person name="Goff S.P."/>
            <person name="Metzger M.J."/>
        </authorList>
    </citation>
    <scope>NUCLEOTIDE SEQUENCE</scope>
    <source>
        <strain evidence="2">MELC-2E11</strain>
        <tissue evidence="2">Siphon/mantle</tissue>
    </source>
</reference>
<dbReference type="InterPro" id="IPR007110">
    <property type="entry name" value="Ig-like_dom"/>
</dbReference>
<dbReference type="Gene3D" id="2.60.40.10">
    <property type="entry name" value="Immunoglobulins"/>
    <property type="match status" value="1"/>
</dbReference>
<proteinExistence type="predicted"/>
<evidence type="ECO:0000259" key="1">
    <source>
        <dbReference type="PROSITE" id="PS50835"/>
    </source>
</evidence>
<dbReference type="PANTHER" id="PTHR34415:SF1">
    <property type="entry name" value="INTEGRASE CATALYTIC DOMAIN-CONTAINING PROTEIN"/>
    <property type="match status" value="1"/>
</dbReference>
<dbReference type="PROSITE" id="PS50835">
    <property type="entry name" value="IG_LIKE"/>
    <property type="match status" value="1"/>
</dbReference>
<evidence type="ECO:0000313" key="3">
    <source>
        <dbReference type="Proteomes" id="UP001164746"/>
    </source>
</evidence>
<dbReference type="EMBL" id="CP111016">
    <property type="protein sequence ID" value="WAR05741.1"/>
    <property type="molecule type" value="Genomic_DNA"/>
</dbReference>
<dbReference type="Proteomes" id="UP001164746">
    <property type="component" value="Chromosome 5"/>
</dbReference>
<dbReference type="InterPro" id="IPR013783">
    <property type="entry name" value="Ig-like_fold"/>
</dbReference>
<dbReference type="InterPro" id="IPR036179">
    <property type="entry name" value="Ig-like_dom_sf"/>
</dbReference>
<evidence type="ECO:0000313" key="2">
    <source>
        <dbReference type="EMBL" id="WAR05741.1"/>
    </source>
</evidence>
<sequence length="384" mass="42742">MIFSFTTPHQLNEFKPFQTNVSISEVVFTSPTAANATVITGSPKQFTCRTSEDPPPNPPVIDNFNTLTDYQMIENSTERLTCRSTGGNPLASLAWSCYNGTESNPNINGSSVSRSVQFTARRNQDNTCTCTATHEAGPLQQATMDVYKDCATAAMDELKATGRPTEPVQPCSTNFQHVHNAFNFAQNLCLPHPSRQIGPMYFVTPRKVHCFGFRGNALPIKYKFLKVQDGGGIHGPDAVILLLDYPLTEFVHGKRVTTLHVDNCSGPNKNRYVLAYFCWRTIIGLNEIHYLMQVADPPSTPEFKVDGTPVGVAISIIKDSSQTVTCHSFGNPYPSTNDFTWTKGSAVLDRRNQNSGRRQLQMYRYKNDDTFGYQQTSSYNRGNM</sequence>
<gene>
    <name evidence="2" type="ORF">MAR_021110</name>
</gene>
<feature type="domain" description="Ig-like" evidence="1">
    <location>
        <begin position="58"/>
        <end position="145"/>
    </location>
</feature>
<protein>
    <recommendedName>
        <fullName evidence="1">Ig-like domain-containing protein</fullName>
    </recommendedName>
</protein>